<dbReference type="SUPFAM" id="SSF81935">
    <property type="entry name" value="N-terminal domain of bifunctional PutA protein"/>
    <property type="match status" value="1"/>
</dbReference>
<dbReference type="InterPro" id="IPR016163">
    <property type="entry name" value="Ald_DH_C"/>
</dbReference>
<dbReference type="Proteomes" id="UP000233293">
    <property type="component" value="Unassembled WGS sequence"/>
</dbReference>
<keyword evidence="5" id="KW-0285">Flavoprotein</keyword>
<dbReference type="EC" id="1.5.5.2" evidence="5"/>
<keyword evidence="5" id="KW-0678">Repressor</keyword>
<comment type="similarity">
    <text evidence="5">In the N-terminal section; belongs to the proline dehydrogenase family.</text>
</comment>
<dbReference type="GO" id="GO:0009898">
    <property type="term" value="C:cytoplasmic side of plasma membrane"/>
    <property type="evidence" value="ECO:0007669"/>
    <property type="project" value="TreeGrafter"/>
</dbReference>
<keyword evidence="2 5" id="KW-0560">Oxidoreductase</keyword>
<evidence type="ECO:0000256" key="4">
    <source>
        <dbReference type="ARBA" id="ARBA00048142"/>
    </source>
</evidence>
<dbReference type="Pfam" id="PF01619">
    <property type="entry name" value="Pro_dh"/>
    <property type="match status" value="1"/>
</dbReference>
<dbReference type="AlphaFoldDB" id="A0A2N3PM05"/>
<evidence type="ECO:0000256" key="1">
    <source>
        <dbReference type="ARBA" id="ARBA00004786"/>
    </source>
</evidence>
<keyword evidence="5" id="KW-0642">Proline metabolism</keyword>
<comment type="caution">
    <text evidence="11">The sequence shown here is derived from an EMBL/GenBank/DDBJ whole genome shotgun (WGS) entry which is preliminary data.</text>
</comment>
<evidence type="ECO:0000256" key="3">
    <source>
        <dbReference type="ARBA" id="ARBA00023027"/>
    </source>
</evidence>
<evidence type="ECO:0000259" key="9">
    <source>
        <dbReference type="Pfam" id="PF01619"/>
    </source>
</evidence>
<keyword evidence="5" id="KW-0805">Transcription regulation</keyword>
<dbReference type="SUPFAM" id="SSF53720">
    <property type="entry name" value="ALDH-like"/>
    <property type="match status" value="1"/>
</dbReference>
<dbReference type="RefSeq" id="WP_101253736.1">
    <property type="nucleotide sequence ID" value="NZ_PIUM01000060.1"/>
</dbReference>
<feature type="active site" evidence="6">
    <location>
        <position position="797"/>
    </location>
</feature>
<organism evidence="11 12">
    <name type="scientific">Telmatospirillum siberiense</name>
    <dbReference type="NCBI Taxonomy" id="382514"/>
    <lineage>
        <taxon>Bacteria</taxon>
        <taxon>Pseudomonadati</taxon>
        <taxon>Pseudomonadota</taxon>
        <taxon>Alphaproteobacteria</taxon>
        <taxon>Rhodospirillales</taxon>
        <taxon>Rhodospirillaceae</taxon>
        <taxon>Telmatospirillum</taxon>
    </lineage>
</organism>
<evidence type="ECO:0000313" key="12">
    <source>
        <dbReference type="Proteomes" id="UP000233293"/>
    </source>
</evidence>
<dbReference type="Pfam" id="PF14850">
    <property type="entry name" value="Pro_dh-DNA_bdg"/>
    <property type="match status" value="1"/>
</dbReference>
<comment type="pathway">
    <text evidence="1 5">Amino-acid degradation; L-proline degradation into L-glutamate; L-glutamate from L-proline: step 2/2.</text>
</comment>
<comment type="catalytic activity">
    <reaction evidence="4 5">
        <text>L-glutamate 5-semialdehyde + NAD(+) + H2O = L-glutamate + NADH + 2 H(+)</text>
        <dbReference type="Rhea" id="RHEA:30235"/>
        <dbReference type="ChEBI" id="CHEBI:15377"/>
        <dbReference type="ChEBI" id="CHEBI:15378"/>
        <dbReference type="ChEBI" id="CHEBI:29985"/>
        <dbReference type="ChEBI" id="CHEBI:57540"/>
        <dbReference type="ChEBI" id="CHEBI:57945"/>
        <dbReference type="ChEBI" id="CHEBI:58066"/>
        <dbReference type="EC" id="1.2.1.88"/>
    </reaction>
</comment>
<comment type="similarity">
    <text evidence="5">In the C-terminal section; belongs to the aldehyde dehydrogenase family.</text>
</comment>
<evidence type="ECO:0000259" key="8">
    <source>
        <dbReference type="Pfam" id="PF00171"/>
    </source>
</evidence>
<dbReference type="GO" id="GO:0003677">
    <property type="term" value="F:DNA binding"/>
    <property type="evidence" value="ECO:0007669"/>
    <property type="project" value="UniProtKB-KW"/>
</dbReference>
<dbReference type="InterPro" id="IPR002872">
    <property type="entry name" value="Proline_DH_dom"/>
</dbReference>
<dbReference type="SUPFAM" id="SSF51730">
    <property type="entry name" value="FAD-linked oxidoreductase"/>
    <property type="match status" value="1"/>
</dbReference>
<dbReference type="InterPro" id="IPR016161">
    <property type="entry name" value="Ald_DH/histidinol_DH"/>
</dbReference>
<accession>A0A2N3PM05</accession>
<dbReference type="InterPro" id="IPR016162">
    <property type="entry name" value="Ald_DH_N"/>
</dbReference>
<gene>
    <name evidence="11" type="ORF">CWS72_26825</name>
</gene>
<dbReference type="Gene3D" id="3.40.605.10">
    <property type="entry name" value="Aldehyde Dehydrogenase, Chain A, domain 1"/>
    <property type="match status" value="1"/>
</dbReference>
<evidence type="ECO:0000256" key="2">
    <source>
        <dbReference type="ARBA" id="ARBA00023002"/>
    </source>
</evidence>
<dbReference type="Gene3D" id="1.20.5.460">
    <property type="entry name" value="Single helix bin"/>
    <property type="match status" value="1"/>
</dbReference>
<dbReference type="GO" id="GO:0003842">
    <property type="term" value="F:L-glutamate gamma-semialdehyde dehydrogenase activity"/>
    <property type="evidence" value="ECO:0007669"/>
    <property type="project" value="UniProtKB-UniRule"/>
</dbReference>
<comment type="pathway">
    <text evidence="5">Amino-acid degradation; L-proline degradation into L-glutamate; L-glutamate from L-proline: step 1/2.</text>
</comment>
<dbReference type="PANTHER" id="PTHR42862:SF1">
    <property type="entry name" value="DELTA-1-PYRROLINE-5-CARBOXYLATE DEHYDROGENASE 2, ISOFORM A-RELATED"/>
    <property type="match status" value="1"/>
</dbReference>
<dbReference type="Pfam" id="PF00171">
    <property type="entry name" value="Aldedh"/>
    <property type="match status" value="1"/>
</dbReference>
<dbReference type="PANTHER" id="PTHR42862">
    <property type="entry name" value="DELTA-1-PYRROLINE-5-CARBOXYLATE DEHYDROGENASE 1, ISOFORM A-RELATED"/>
    <property type="match status" value="1"/>
</dbReference>
<evidence type="ECO:0000256" key="6">
    <source>
        <dbReference type="PIRSR" id="PIRSR000197-1"/>
    </source>
</evidence>
<feature type="active site" evidence="6">
    <location>
        <position position="831"/>
    </location>
</feature>
<dbReference type="PROSITE" id="PS00070">
    <property type="entry name" value="ALDEHYDE_DEHYDR_CYS"/>
    <property type="match status" value="1"/>
</dbReference>
<dbReference type="CDD" id="cd07125">
    <property type="entry name" value="ALDH_PutA-P5CDH"/>
    <property type="match status" value="1"/>
</dbReference>
<proteinExistence type="inferred from homology"/>
<feature type="domain" description="Proline dehydrogenase" evidence="9">
    <location>
        <begin position="189"/>
        <end position="479"/>
    </location>
</feature>
<feature type="domain" description="Proline dehydrogenase PutA" evidence="10">
    <location>
        <begin position="65"/>
        <end position="179"/>
    </location>
</feature>
<dbReference type="InterPro" id="IPR025703">
    <property type="entry name" value="Bifunct_PutA"/>
</dbReference>
<dbReference type="GO" id="GO:0003700">
    <property type="term" value="F:DNA-binding transcription factor activity"/>
    <property type="evidence" value="ECO:0007669"/>
    <property type="project" value="InterPro"/>
</dbReference>
<comment type="function">
    <text evidence="5">Oxidizes proline to glutamate for use as a carbon and nitrogen source.</text>
</comment>
<dbReference type="UniPathway" id="UPA00261">
    <property type="reaction ID" value="UER00373"/>
</dbReference>
<dbReference type="NCBIfam" id="NF008869">
    <property type="entry name" value="PRK11904.1"/>
    <property type="match status" value="1"/>
</dbReference>
<keyword evidence="5" id="KW-0238">DNA-binding</keyword>
<dbReference type="FunFam" id="3.40.309.10:FF:000005">
    <property type="entry name" value="1-pyrroline-5-carboxylate dehydrogenase 1"/>
    <property type="match status" value="1"/>
</dbReference>
<evidence type="ECO:0000259" key="10">
    <source>
        <dbReference type="Pfam" id="PF14850"/>
    </source>
</evidence>
<evidence type="ECO:0000256" key="7">
    <source>
        <dbReference type="SAM" id="MobiDB-lite"/>
    </source>
</evidence>
<keyword evidence="5" id="KW-0804">Transcription</keyword>
<comment type="cofactor">
    <cofactor evidence="5">
        <name>FAD</name>
        <dbReference type="ChEBI" id="CHEBI:57692"/>
    </cofactor>
</comment>
<dbReference type="InterPro" id="IPR029041">
    <property type="entry name" value="FAD-linked_oxidoreductase-like"/>
</dbReference>
<dbReference type="InterPro" id="IPR016160">
    <property type="entry name" value="Ald_DH_CS_CYS"/>
</dbReference>
<comment type="catalytic activity">
    <reaction evidence="5">
        <text>L-proline + a quinone = (S)-1-pyrroline-5-carboxylate + a quinol + H(+)</text>
        <dbReference type="Rhea" id="RHEA:23784"/>
        <dbReference type="ChEBI" id="CHEBI:15378"/>
        <dbReference type="ChEBI" id="CHEBI:17388"/>
        <dbReference type="ChEBI" id="CHEBI:24646"/>
        <dbReference type="ChEBI" id="CHEBI:60039"/>
        <dbReference type="ChEBI" id="CHEBI:132124"/>
        <dbReference type="EC" id="1.5.5.2"/>
    </reaction>
</comment>
<feature type="domain" description="Aldehyde dehydrogenase" evidence="8">
    <location>
        <begin position="567"/>
        <end position="1020"/>
    </location>
</feature>
<dbReference type="GO" id="GO:0010133">
    <property type="term" value="P:L-proline catabolic process to L-glutamate"/>
    <property type="evidence" value="ECO:0007669"/>
    <property type="project" value="UniProtKB-UniRule"/>
</dbReference>
<protein>
    <recommendedName>
        <fullName evidence="5">Bifunctional protein PutA</fullName>
    </recommendedName>
    <domain>
        <recommendedName>
            <fullName evidence="5">Proline dehydrogenase</fullName>
            <ecNumber evidence="5">1.5.5.2</ecNumber>
        </recommendedName>
        <alternativeName>
            <fullName evidence="5">Proline oxidase</fullName>
        </alternativeName>
    </domain>
    <domain>
        <recommendedName>
            <fullName evidence="5">Delta-1-pyrroline-5-carboxylate dehydrogenase</fullName>
            <shortName evidence="5">P5C dehydrogenase</shortName>
            <ecNumber evidence="5">1.2.1.88</ecNumber>
        </recommendedName>
        <alternativeName>
            <fullName evidence="5">L-glutamate gamma-semialdehyde dehydrogenase</fullName>
        </alternativeName>
    </domain>
</protein>
<feature type="region of interest" description="Disordered" evidence="7">
    <location>
        <begin position="509"/>
        <end position="528"/>
    </location>
</feature>
<dbReference type="Gene3D" id="3.40.309.10">
    <property type="entry name" value="Aldehyde Dehydrogenase, Chain A, domain 2"/>
    <property type="match status" value="1"/>
</dbReference>
<dbReference type="OrthoDB" id="9812625at2"/>
<dbReference type="InterPro" id="IPR015590">
    <property type="entry name" value="Aldehyde_DH_dom"/>
</dbReference>
<dbReference type="EMBL" id="PIUM01000060">
    <property type="protein sequence ID" value="PKU21434.1"/>
    <property type="molecule type" value="Genomic_DNA"/>
</dbReference>
<dbReference type="Gene3D" id="3.20.20.220">
    <property type="match status" value="1"/>
</dbReference>
<name>A0A2N3PM05_9PROT</name>
<evidence type="ECO:0000256" key="5">
    <source>
        <dbReference type="PIRNR" id="PIRNR000197"/>
    </source>
</evidence>
<reference evidence="12" key="1">
    <citation type="submission" date="2017-12" db="EMBL/GenBank/DDBJ databases">
        <title>Draft genome sequence of Telmatospirillum siberiense 26-4b1T, an acidotolerant peatland alphaproteobacterium potentially involved in sulfur cycling.</title>
        <authorList>
            <person name="Hausmann B."/>
            <person name="Pjevac P."/>
            <person name="Schreck K."/>
            <person name="Herbold C.W."/>
            <person name="Daims H."/>
            <person name="Wagner M."/>
            <person name="Pester M."/>
            <person name="Loy A."/>
        </authorList>
    </citation>
    <scope>NUCLEOTIDE SEQUENCE [LARGE SCALE GENOMIC DNA]</scope>
    <source>
        <strain evidence="12">26-4b1</strain>
    </source>
</reference>
<dbReference type="InterPro" id="IPR005933">
    <property type="entry name" value="PutA_C"/>
</dbReference>
<keyword evidence="12" id="KW-1185">Reference proteome</keyword>
<dbReference type="InterPro" id="IPR024082">
    <property type="entry name" value="PRODH_PutA_dom_II"/>
</dbReference>
<keyword evidence="5" id="KW-0274">FAD</keyword>
<dbReference type="InterPro" id="IPR050485">
    <property type="entry name" value="Proline_metab_enzyme"/>
</dbReference>
<sequence>MTVGHSSEAADRLRGALCRACLADEDAAVQALIDQNVLPPDAQGRVKAEVGRLVAHIRSRPPQGLDAFLQEYGLSSQEGVVLMCLAEALLRIPDDRTRTLLIRDKIVPAHWDHHLGRSGSLMVNVSTWALMLTGRLLPAGEAPSVDQVPGLWRRMVSRSGEAVVRRAIVQAMRIIGRQFVMAETIGEALERAHADEVTGYRHSFDMLGEAACTGEMAEGYLAAYSNAIAYIGCVGKGRGPVLGPGLSVKLSALHPRYEFAQRERVVEELVPRFLTLVEAAAAKDIALCIDAEEADRLDLSLDVVRLAFERMPRGWEGFGLAVQAYQKRAPLVIDWLIEAARSHRRKLQIRLVKGAYWDSEIKRAQERGLPGYPVYTRKQSTDLSYLVCVKRLAAAGDTVYPQFATHNVHTVAAVREIMGPGGIYEFQRLHGMGAQLHDKIVAEGGACRIYAPVGSHEDLVPYLVRRLLENGANGSFVNRLADATAPVEVLAADPARFLRAQGAKAHPKIPLPADLYRPERQNSAGSDLSDPLTVGRLMADVAGAMAHERLAVPLIDGKELEGAMRLVIDPSDSRRLVGRVFEAGEAAAERALSVVAAAAPGWDRTDVAERAAMLERAAELYQAHTAELLALCIREAGKTIPDALAEVRESVDFLRYYAARAKADFASEGLDLPGPTGEINRLRLRGRGVFVCISPWNFPLAIFTGQVAAALAAGNAVIAKPAPQTPLIAALAVRLLHEAGIGGDVLALLPGGGDLGARLVSDARIAGVAFTGSNETAWAIQKRLADRHGPIVPLIAETGGLNAMIVDSSALAEQVTRDALVSAFSCAGQRCSALRLLFLQDDIADRVLTMLAGAMRELAVGDPALPSSDIGPVIDQEALSRLERHALRMAREGRLLSETRLPGDLADGFFFAPRLVEISDPRRLDGEVFGPILHVVRYPASGLADVLSWLSTCGYGLTLGIHSRIEATVRFIVDRARVGNVYVNRGMIGAVVGSQPFGGEGLSGTGPKSGGPRTLYRFATERAVSVNIVAAGGNPSLLSLDDGADESASPS</sequence>
<dbReference type="InterPro" id="IPR024089">
    <property type="entry name" value="PRODH_PutA_dom_I/II"/>
</dbReference>
<dbReference type="GO" id="GO:0004657">
    <property type="term" value="F:proline dehydrogenase activity"/>
    <property type="evidence" value="ECO:0007669"/>
    <property type="project" value="UniProtKB-UniRule"/>
</dbReference>
<dbReference type="PIRSF" id="PIRSF000197">
    <property type="entry name" value="Bifunct_PutA"/>
    <property type="match status" value="1"/>
</dbReference>
<keyword evidence="3 5" id="KW-0520">NAD</keyword>
<dbReference type="EC" id="1.2.1.88" evidence="5"/>
<dbReference type="NCBIfam" id="TIGR01238">
    <property type="entry name" value="D1pyr5carbox3"/>
    <property type="match status" value="1"/>
</dbReference>
<evidence type="ECO:0000313" key="11">
    <source>
        <dbReference type="EMBL" id="PKU21434.1"/>
    </source>
</evidence>